<comment type="catalytic activity">
    <reaction evidence="5">
        <text>N-terminal N-formyl-L-methionyl-[peptide] + H2O = N-terminal L-methionyl-[peptide] + formate</text>
        <dbReference type="Rhea" id="RHEA:24420"/>
        <dbReference type="Rhea" id="RHEA-COMP:10639"/>
        <dbReference type="Rhea" id="RHEA-COMP:10640"/>
        <dbReference type="ChEBI" id="CHEBI:15377"/>
        <dbReference type="ChEBI" id="CHEBI:15740"/>
        <dbReference type="ChEBI" id="CHEBI:49298"/>
        <dbReference type="ChEBI" id="CHEBI:64731"/>
        <dbReference type="EC" id="3.5.1.88"/>
    </reaction>
</comment>
<keyword evidence="3 5" id="KW-0378">Hydrolase</keyword>
<comment type="function">
    <text evidence="5">Removes the formyl group from the N-terminal Met of newly synthesized proteins. Requires at least a dipeptide for an efficient rate of reaction. N-terminal L-methionine is a prerequisite for activity but the enzyme has broad specificity at other positions.</text>
</comment>
<keyword evidence="4 5" id="KW-0648">Protein biosynthesis</keyword>
<comment type="similarity">
    <text evidence="1 5">Belongs to the polypeptide deformylase family.</text>
</comment>
<protein>
    <recommendedName>
        <fullName evidence="5">Peptide deformylase</fullName>
        <shortName evidence="5">PDF</shortName>
        <ecNumber evidence="5">3.5.1.88</ecNumber>
    </recommendedName>
    <alternativeName>
        <fullName evidence="5">Polypeptide deformylase</fullName>
    </alternativeName>
</protein>
<dbReference type="GO" id="GO:0042586">
    <property type="term" value="F:peptide deformylase activity"/>
    <property type="evidence" value="ECO:0007669"/>
    <property type="project" value="UniProtKB-UniRule"/>
</dbReference>
<comment type="cofactor">
    <cofactor evidence="5">
        <name>Fe(2+)</name>
        <dbReference type="ChEBI" id="CHEBI:29033"/>
    </cofactor>
    <text evidence="5">Binds 1 Fe(2+) ion.</text>
</comment>
<dbReference type="GO" id="GO:0006412">
    <property type="term" value="P:translation"/>
    <property type="evidence" value="ECO:0007669"/>
    <property type="project" value="UniProtKB-UniRule"/>
</dbReference>
<dbReference type="InterPro" id="IPR036821">
    <property type="entry name" value="Peptide_deformylase_sf"/>
</dbReference>
<evidence type="ECO:0000313" key="6">
    <source>
        <dbReference type="EMBL" id="RJT48654.1"/>
    </source>
</evidence>
<dbReference type="SUPFAM" id="SSF56420">
    <property type="entry name" value="Peptide deformylase"/>
    <property type="match status" value="1"/>
</dbReference>
<sequence>MKFITWLAAGFLMSNSASPLHLIHIEQLEHQQVLKTPAKPVQFPLSADDKQLIAAMKEKLHALEGVGLAAPQVNQSRRIIAVYIPESAALLRDQVKPYPMHIMINPSYEGVAGLPLQADFEACYSVADKAGKVPRFQQITVTYYDEDGEFHRQQESGFYARVLQHEIDHLNGVLIIDRLTPDCVQGSPDDMRALRRAELPEAKRPLFDDLMSKKAKK</sequence>
<dbReference type="EC" id="3.5.1.88" evidence="5"/>
<dbReference type="PANTHER" id="PTHR10458">
    <property type="entry name" value="PEPTIDE DEFORMYLASE"/>
    <property type="match status" value="1"/>
</dbReference>
<dbReference type="Pfam" id="PF01327">
    <property type="entry name" value="Pep_deformylase"/>
    <property type="match status" value="1"/>
</dbReference>
<feature type="active site" evidence="5">
    <location>
        <position position="166"/>
    </location>
</feature>
<dbReference type="Gene3D" id="3.90.45.10">
    <property type="entry name" value="Peptide deformylase"/>
    <property type="match status" value="1"/>
</dbReference>
<evidence type="ECO:0000256" key="4">
    <source>
        <dbReference type="ARBA" id="ARBA00022917"/>
    </source>
</evidence>
<dbReference type="EMBL" id="QZWB01000002">
    <property type="protein sequence ID" value="RJT48654.1"/>
    <property type="molecule type" value="Genomic_DNA"/>
</dbReference>
<organism evidence="6 7">
    <name type="scientific">Legionella taurinensis</name>
    <dbReference type="NCBI Taxonomy" id="70611"/>
    <lineage>
        <taxon>Bacteria</taxon>
        <taxon>Pseudomonadati</taxon>
        <taxon>Pseudomonadota</taxon>
        <taxon>Gammaproteobacteria</taxon>
        <taxon>Legionellales</taxon>
        <taxon>Legionellaceae</taxon>
        <taxon>Legionella</taxon>
    </lineage>
</organism>
<dbReference type="HAMAP" id="MF_00163">
    <property type="entry name" value="Pep_deformylase"/>
    <property type="match status" value="1"/>
</dbReference>
<evidence type="ECO:0000313" key="7">
    <source>
        <dbReference type="Proteomes" id="UP000270757"/>
    </source>
</evidence>
<evidence type="ECO:0000256" key="3">
    <source>
        <dbReference type="ARBA" id="ARBA00022801"/>
    </source>
</evidence>
<dbReference type="PIRSF" id="PIRSF004749">
    <property type="entry name" value="Pep_def"/>
    <property type="match status" value="1"/>
</dbReference>
<dbReference type="PANTHER" id="PTHR10458:SF8">
    <property type="entry name" value="PEPTIDE DEFORMYLASE 2"/>
    <property type="match status" value="1"/>
</dbReference>
<proteinExistence type="inferred from homology"/>
<accession>A0A3A5L6K7</accession>
<dbReference type="AlphaFoldDB" id="A0A3A5L6K7"/>
<feature type="binding site" evidence="5">
    <location>
        <position position="123"/>
    </location>
    <ligand>
        <name>Fe cation</name>
        <dbReference type="ChEBI" id="CHEBI:24875"/>
    </ligand>
</feature>
<dbReference type="GO" id="GO:0046872">
    <property type="term" value="F:metal ion binding"/>
    <property type="evidence" value="ECO:0007669"/>
    <property type="project" value="UniProtKB-KW"/>
</dbReference>
<reference evidence="6 7" key="1">
    <citation type="submission" date="2018-09" db="EMBL/GenBank/DDBJ databases">
        <title>Draft genome sequences of Legionella taurinensis isolated from water samples.</title>
        <authorList>
            <person name="Chakeri A."/>
            <person name="Allerberger F."/>
            <person name="Kundi M."/>
            <person name="Ruppitsch W."/>
            <person name="Schmid D."/>
        </authorList>
    </citation>
    <scope>NUCLEOTIDE SEQUENCE [LARGE SCALE GENOMIC DNA]</scope>
    <source>
        <strain evidence="6 7">4570-18-6</strain>
    </source>
</reference>
<comment type="caution">
    <text evidence="6">The sequence shown here is derived from an EMBL/GenBank/DDBJ whole genome shotgun (WGS) entry which is preliminary data.</text>
</comment>
<evidence type="ECO:0000256" key="5">
    <source>
        <dbReference type="HAMAP-Rule" id="MF_00163"/>
    </source>
</evidence>
<keyword evidence="5" id="KW-0408">Iron</keyword>
<dbReference type="PRINTS" id="PR01576">
    <property type="entry name" value="PDEFORMYLASE"/>
</dbReference>
<dbReference type="Proteomes" id="UP000270757">
    <property type="component" value="Unassembled WGS sequence"/>
</dbReference>
<evidence type="ECO:0000256" key="1">
    <source>
        <dbReference type="ARBA" id="ARBA00010759"/>
    </source>
</evidence>
<feature type="binding site" evidence="5">
    <location>
        <position position="165"/>
    </location>
    <ligand>
        <name>Fe cation</name>
        <dbReference type="ChEBI" id="CHEBI:24875"/>
    </ligand>
</feature>
<keyword evidence="2 5" id="KW-0479">Metal-binding</keyword>
<dbReference type="GeneID" id="48946204"/>
<dbReference type="CDD" id="cd00487">
    <property type="entry name" value="Pep_deformylase"/>
    <property type="match status" value="1"/>
</dbReference>
<feature type="binding site" evidence="5">
    <location>
        <position position="169"/>
    </location>
    <ligand>
        <name>Fe cation</name>
        <dbReference type="ChEBI" id="CHEBI:24875"/>
    </ligand>
</feature>
<dbReference type="InterPro" id="IPR023635">
    <property type="entry name" value="Peptide_deformylase"/>
</dbReference>
<gene>
    <name evidence="5" type="primary">def</name>
    <name evidence="6" type="ORF">D6J04_02650</name>
</gene>
<evidence type="ECO:0000256" key="2">
    <source>
        <dbReference type="ARBA" id="ARBA00022723"/>
    </source>
</evidence>
<name>A0A3A5L6K7_9GAMM</name>
<dbReference type="RefSeq" id="WP_115300307.1">
    <property type="nucleotide sequence ID" value="NZ_CAAAIR010000003.1"/>
</dbReference>